<gene>
    <name evidence="5" type="ORF">AAU01_27540</name>
</gene>
<evidence type="ECO:0000256" key="2">
    <source>
        <dbReference type="PIRSR" id="PIRSR605754-1"/>
    </source>
</evidence>
<reference evidence="5 6" key="1">
    <citation type="submission" date="2019-06" db="EMBL/GenBank/DDBJ databases">
        <title>Whole genome shotgun sequence of Paenarthrobacter aurescens NBRC 12136.</title>
        <authorList>
            <person name="Hosoyama A."/>
            <person name="Uohara A."/>
            <person name="Ohji S."/>
            <person name="Ichikawa N."/>
        </authorList>
    </citation>
    <scope>NUCLEOTIDE SEQUENCE [LARGE SCALE GENOMIC DNA]</scope>
    <source>
        <strain evidence="5 6">NBRC 12136</strain>
    </source>
</reference>
<protein>
    <recommendedName>
        <fullName evidence="7">Sortase family protein</fullName>
    </recommendedName>
</protein>
<comment type="caution">
    <text evidence="5">The sequence shown here is derived from an EMBL/GenBank/DDBJ whole genome shotgun (WGS) entry which is preliminary data.</text>
</comment>
<evidence type="ECO:0000256" key="1">
    <source>
        <dbReference type="ARBA" id="ARBA00022801"/>
    </source>
</evidence>
<dbReference type="Pfam" id="PF04203">
    <property type="entry name" value="Sortase"/>
    <property type="match status" value="1"/>
</dbReference>
<dbReference type="GeneID" id="97302962"/>
<organism evidence="5 6">
    <name type="scientific">Paenarthrobacter aurescens</name>
    <name type="common">Arthrobacter aurescens</name>
    <dbReference type="NCBI Taxonomy" id="43663"/>
    <lineage>
        <taxon>Bacteria</taxon>
        <taxon>Bacillati</taxon>
        <taxon>Actinomycetota</taxon>
        <taxon>Actinomycetes</taxon>
        <taxon>Micrococcales</taxon>
        <taxon>Micrococcaceae</taxon>
        <taxon>Paenarthrobacter</taxon>
    </lineage>
</organism>
<dbReference type="EMBL" id="BJMD01000016">
    <property type="protein sequence ID" value="GEB19999.1"/>
    <property type="molecule type" value="Genomic_DNA"/>
</dbReference>
<dbReference type="GO" id="GO:0016787">
    <property type="term" value="F:hydrolase activity"/>
    <property type="evidence" value="ECO:0007669"/>
    <property type="project" value="UniProtKB-KW"/>
</dbReference>
<dbReference type="OrthoDB" id="5242161at2"/>
<dbReference type="Proteomes" id="UP000317715">
    <property type="component" value="Unassembled WGS sequence"/>
</dbReference>
<feature type="region of interest" description="Disordered" evidence="3">
    <location>
        <begin position="292"/>
        <end position="317"/>
    </location>
</feature>
<dbReference type="NCBIfam" id="NF033745">
    <property type="entry name" value="class_C_sortase"/>
    <property type="match status" value="1"/>
</dbReference>
<keyword evidence="6" id="KW-1185">Reference proteome</keyword>
<dbReference type="AlphaFoldDB" id="A0A4Y3NMN3"/>
<keyword evidence="1" id="KW-0378">Hydrolase</keyword>
<evidence type="ECO:0000256" key="4">
    <source>
        <dbReference type="SAM" id="Phobius"/>
    </source>
</evidence>
<keyword evidence="4" id="KW-0812">Transmembrane</keyword>
<dbReference type="Gene3D" id="2.40.260.10">
    <property type="entry name" value="Sortase"/>
    <property type="match status" value="1"/>
</dbReference>
<feature type="active site" description="Acyl-thioester intermediate" evidence="2">
    <location>
        <position position="234"/>
    </location>
</feature>
<name>A0A4Y3NMN3_PAEAU</name>
<dbReference type="SUPFAM" id="SSF63817">
    <property type="entry name" value="Sortase"/>
    <property type="match status" value="1"/>
</dbReference>
<feature type="active site" description="Proton donor/acceptor" evidence="2">
    <location>
        <position position="172"/>
    </location>
</feature>
<dbReference type="CDD" id="cd05827">
    <property type="entry name" value="Sortase_C"/>
    <property type="match status" value="1"/>
</dbReference>
<dbReference type="NCBIfam" id="TIGR01076">
    <property type="entry name" value="sortase_fam"/>
    <property type="match status" value="1"/>
</dbReference>
<dbReference type="InterPro" id="IPR005754">
    <property type="entry name" value="Sortase"/>
</dbReference>
<dbReference type="InterPro" id="IPR023365">
    <property type="entry name" value="Sortase_dom-sf"/>
</dbReference>
<sequence>MSKHQDSKLRPLQRFRNRWSTQRIIIVVVAILGVGVMLYPTAASWFSDRVHATDISGYVDSVENLSPSAQKTLLDEARLFNKELPSGPLRDPYSLNENGEKMVVGAGSDAYKKMLDVGPGGMMGRLSIPSIHSDLPIFHGTDDETLSKGAGHLFGSGLPVGGTGTHSVLTAHSGFVNATLFDDLDQVREGDVFSITVLGESFYYKVDQIKTVLPEETDDLRKVQDKDYVTLVTCTPTGVNSHRLLVRGERVDAPAAGSSQTLPSQALDPGFPWWALALLGTAVLIVAATHPRKARPKPTTPDPKPAGDEDLADSLLR</sequence>
<keyword evidence="4" id="KW-1133">Transmembrane helix</keyword>
<accession>A0A4Y3NMN3</accession>
<evidence type="ECO:0008006" key="7">
    <source>
        <dbReference type="Google" id="ProtNLM"/>
    </source>
</evidence>
<feature type="compositionally biased region" description="Acidic residues" evidence="3">
    <location>
        <begin position="308"/>
        <end position="317"/>
    </location>
</feature>
<evidence type="ECO:0000313" key="6">
    <source>
        <dbReference type="Proteomes" id="UP000317715"/>
    </source>
</evidence>
<evidence type="ECO:0000313" key="5">
    <source>
        <dbReference type="EMBL" id="GEB19999.1"/>
    </source>
</evidence>
<feature type="transmembrane region" description="Helical" evidence="4">
    <location>
        <begin position="24"/>
        <end position="46"/>
    </location>
</feature>
<proteinExistence type="predicted"/>
<dbReference type="InterPro" id="IPR042002">
    <property type="entry name" value="Sortase_C"/>
</dbReference>
<keyword evidence="4" id="KW-0472">Membrane</keyword>
<evidence type="ECO:0000256" key="3">
    <source>
        <dbReference type="SAM" id="MobiDB-lite"/>
    </source>
</evidence>
<dbReference type="RefSeq" id="WP_141284376.1">
    <property type="nucleotide sequence ID" value="NZ_BAAAWK010000001.1"/>
</dbReference>
<feature type="transmembrane region" description="Helical" evidence="4">
    <location>
        <begin position="271"/>
        <end position="289"/>
    </location>
</feature>